<accession>A0A3P7L4V8</accession>
<feature type="repeat" description="TPR" evidence="1">
    <location>
        <begin position="98"/>
        <end position="131"/>
    </location>
</feature>
<dbReference type="AlphaFoldDB" id="A0A3P7L4V8"/>
<dbReference type="OrthoDB" id="1914839at2759"/>
<keyword evidence="1" id="KW-0802">TPR repeat</keyword>
<dbReference type="Proteomes" id="UP000281553">
    <property type="component" value="Unassembled WGS sequence"/>
</dbReference>
<evidence type="ECO:0000256" key="1">
    <source>
        <dbReference type="PROSITE-ProRule" id="PRU00339"/>
    </source>
</evidence>
<evidence type="ECO:0000313" key="3">
    <source>
        <dbReference type="Proteomes" id="UP000281553"/>
    </source>
</evidence>
<protein>
    <submittedName>
        <fullName evidence="2">Uncharacterized protein</fullName>
    </submittedName>
</protein>
<dbReference type="InterPro" id="IPR019734">
    <property type="entry name" value="TPR_rpt"/>
</dbReference>
<dbReference type="Gene3D" id="1.25.40.10">
    <property type="entry name" value="Tetratricopeptide repeat domain"/>
    <property type="match status" value="1"/>
</dbReference>
<keyword evidence="3" id="KW-1185">Reference proteome</keyword>
<proteinExistence type="predicted"/>
<gene>
    <name evidence="2" type="ORF">DILT_LOCUS8286</name>
</gene>
<evidence type="ECO:0000313" key="2">
    <source>
        <dbReference type="EMBL" id="VDN12455.1"/>
    </source>
</evidence>
<reference evidence="2 3" key="1">
    <citation type="submission" date="2018-11" db="EMBL/GenBank/DDBJ databases">
        <authorList>
            <consortium name="Pathogen Informatics"/>
        </authorList>
    </citation>
    <scope>NUCLEOTIDE SEQUENCE [LARGE SCALE GENOMIC DNA]</scope>
</reference>
<sequence length="193" mass="20467">MGKTNVKHKSAKSGRKGLPGVCANTSTASSSALSSAALKHLSPKELCQKAVKATNEFEPQQALNCYKAALAKLDSQSPAGAATASGDFGASEQLSMALQCLQSSAFILLELGRVEEAQKLLNRAVSLSPDEGYEKYMYLAQLSEEKDAVELYLRGISVVNAAMEVFFSLSLSAASQESSFILSGAVLKLFVFM</sequence>
<dbReference type="EMBL" id="UYRU01053939">
    <property type="protein sequence ID" value="VDN12455.1"/>
    <property type="molecule type" value="Genomic_DNA"/>
</dbReference>
<dbReference type="PROSITE" id="PS50005">
    <property type="entry name" value="TPR"/>
    <property type="match status" value="1"/>
</dbReference>
<name>A0A3P7L4V8_DIBLA</name>
<organism evidence="2 3">
    <name type="scientific">Dibothriocephalus latus</name>
    <name type="common">Fish tapeworm</name>
    <name type="synonym">Diphyllobothrium latum</name>
    <dbReference type="NCBI Taxonomy" id="60516"/>
    <lineage>
        <taxon>Eukaryota</taxon>
        <taxon>Metazoa</taxon>
        <taxon>Spiralia</taxon>
        <taxon>Lophotrochozoa</taxon>
        <taxon>Platyhelminthes</taxon>
        <taxon>Cestoda</taxon>
        <taxon>Eucestoda</taxon>
        <taxon>Diphyllobothriidea</taxon>
        <taxon>Diphyllobothriidae</taxon>
        <taxon>Dibothriocephalus</taxon>
    </lineage>
</organism>
<dbReference type="InterPro" id="IPR011990">
    <property type="entry name" value="TPR-like_helical_dom_sf"/>
</dbReference>
<dbReference type="SUPFAM" id="SSF48452">
    <property type="entry name" value="TPR-like"/>
    <property type="match status" value="1"/>
</dbReference>